<feature type="domain" description="AB hydrolase-1" evidence="1">
    <location>
        <begin position="60"/>
        <end position="328"/>
    </location>
</feature>
<dbReference type="OMA" id="DQVTHGD"/>
<dbReference type="GO" id="GO:0005782">
    <property type="term" value="C:peroxisomal matrix"/>
    <property type="evidence" value="ECO:0007669"/>
    <property type="project" value="EnsemblFungi"/>
</dbReference>
<name>A7TIT2_VANPO</name>
<dbReference type="SUPFAM" id="SSF53474">
    <property type="entry name" value="alpha/beta-Hydrolases"/>
    <property type="match status" value="1"/>
</dbReference>
<dbReference type="Pfam" id="PF12697">
    <property type="entry name" value="Abhydrolase_6"/>
    <property type="match status" value="1"/>
</dbReference>
<dbReference type="AlphaFoldDB" id="A7TIT2"/>
<sequence>MMDKIIRDNYQRETKIIDAVYPRTYRDSTIVHSDRLQCVYDVFTYTGDRLNDEGVKMNLMFLHGSGMNRFIWDYYVAHLLDYKLGAAINKIVTLDQVTHGDSSVLNRGKLGVGYDWSDGARDACKVAQKEFYSGLEDNSDDIINIVVGHSMGGFQAMCCGVLLPSLFDFIVTIEPVAYSPNVPNNSNVTVLPPKFFKAIASKVEDEFKNEAEYDKFMHERSFFTKTHPEIFERFKETERINMEDGSIRTKMERRQEMLCYMTLHPTSYWLLDGAKHIKVPVVSLVGGIATWAPKENQQVLQKSIPNYTVDVVPQGDHLMNIEMPDEMLKRLSVHFTKFAKEYQSKNYDNSNKSVARREEIFEEIYKETERNRVKNGKPVLAKL</sequence>
<dbReference type="GO" id="GO:0004806">
    <property type="term" value="F:triacylglycerol lipase activity"/>
    <property type="evidence" value="ECO:0007669"/>
    <property type="project" value="EnsemblFungi"/>
</dbReference>
<dbReference type="InParanoid" id="A7TIT2"/>
<evidence type="ECO:0000313" key="3">
    <source>
        <dbReference type="Proteomes" id="UP000000267"/>
    </source>
</evidence>
<dbReference type="GO" id="GO:0019433">
    <property type="term" value="P:triglyceride catabolic process"/>
    <property type="evidence" value="ECO:0007669"/>
    <property type="project" value="EnsemblFungi"/>
</dbReference>
<organism evidence="3">
    <name type="scientific">Vanderwaltozyma polyspora (strain ATCC 22028 / DSM 70294 / BCRC 21397 / CBS 2163 / NBRC 10782 / NRRL Y-8283 / UCD 57-17)</name>
    <name type="common">Kluyveromyces polysporus</name>
    <dbReference type="NCBI Taxonomy" id="436907"/>
    <lineage>
        <taxon>Eukaryota</taxon>
        <taxon>Fungi</taxon>
        <taxon>Dikarya</taxon>
        <taxon>Ascomycota</taxon>
        <taxon>Saccharomycotina</taxon>
        <taxon>Saccharomycetes</taxon>
        <taxon>Saccharomycetales</taxon>
        <taxon>Saccharomycetaceae</taxon>
        <taxon>Vanderwaltozyma</taxon>
    </lineage>
</organism>
<dbReference type="OrthoDB" id="94039at2759"/>
<dbReference type="EMBL" id="DS480397">
    <property type="protein sequence ID" value="EDO17874.1"/>
    <property type="molecule type" value="Genomic_DNA"/>
</dbReference>
<dbReference type="PhylomeDB" id="A7TIT2"/>
<accession>A7TIT2</accession>
<dbReference type="Gene3D" id="3.40.50.1820">
    <property type="entry name" value="alpha/beta hydrolase"/>
    <property type="match status" value="1"/>
</dbReference>
<dbReference type="GeneID" id="5546127"/>
<dbReference type="FunCoup" id="A7TIT2">
    <property type="interactions" value="51"/>
</dbReference>
<evidence type="ECO:0000259" key="1">
    <source>
        <dbReference type="Pfam" id="PF12697"/>
    </source>
</evidence>
<dbReference type="STRING" id="436907.A7TIT2"/>
<dbReference type="PANTHER" id="PTHR43194">
    <property type="entry name" value="HYDROLASE ALPHA/BETA FOLD FAMILY"/>
    <property type="match status" value="1"/>
</dbReference>
<proteinExistence type="predicted"/>
<dbReference type="InterPro" id="IPR029058">
    <property type="entry name" value="AB_hydrolase_fold"/>
</dbReference>
<keyword evidence="3" id="KW-1185">Reference proteome</keyword>
<dbReference type="Proteomes" id="UP000000267">
    <property type="component" value="Unassembled WGS sequence"/>
</dbReference>
<dbReference type="InterPro" id="IPR000073">
    <property type="entry name" value="AB_hydrolase_1"/>
</dbReference>
<evidence type="ECO:0000313" key="2">
    <source>
        <dbReference type="EMBL" id="EDO17874.1"/>
    </source>
</evidence>
<protein>
    <recommendedName>
        <fullName evidence="1">AB hydrolase-1 domain-containing protein</fullName>
    </recommendedName>
</protein>
<dbReference type="InterPro" id="IPR050228">
    <property type="entry name" value="Carboxylesterase_BioH"/>
</dbReference>
<gene>
    <name evidence="2" type="ORF">Kpol_1043p65</name>
</gene>
<dbReference type="KEGG" id="vpo:Kpol_1043p65"/>
<dbReference type="RefSeq" id="XP_001645732.1">
    <property type="nucleotide sequence ID" value="XM_001645682.1"/>
</dbReference>
<dbReference type="eggNOG" id="ENOG502QT3R">
    <property type="taxonomic scope" value="Eukaryota"/>
</dbReference>
<dbReference type="HOGENOM" id="CLU_061432_0_0_1"/>
<dbReference type="PANTHER" id="PTHR43194:SF2">
    <property type="entry name" value="PEROXISOMAL MEMBRANE PROTEIN LPX1"/>
    <property type="match status" value="1"/>
</dbReference>
<reference evidence="2 3" key="1">
    <citation type="journal article" date="2007" name="Proc. Natl. Acad. Sci. U.S.A.">
        <title>Independent sorting-out of thousands of duplicated gene pairs in two yeast species descended from a whole-genome duplication.</title>
        <authorList>
            <person name="Scannell D.R."/>
            <person name="Frank A.C."/>
            <person name="Conant G.C."/>
            <person name="Byrne K.P."/>
            <person name="Woolfit M."/>
            <person name="Wolfe K.H."/>
        </authorList>
    </citation>
    <scope>NUCLEOTIDE SEQUENCE [LARGE SCALE GENOMIC DNA]</scope>
    <source>
        <strain evidence="3">ATCC 22028 / DSM 70294 / BCRC 21397 / CBS 2163 / NBRC 10782 / NRRL Y-8283 / UCD 57-17</strain>
    </source>
</reference>